<dbReference type="Proteomes" id="UP000789920">
    <property type="component" value="Unassembled WGS sequence"/>
</dbReference>
<accession>A0ACA9MYA4</accession>
<sequence>MRKISLSEIAHNESTSNFKDLGNLEFGESAHGLESDEPIYDLEFNGPTYDSVVVVQENKNIRLDCSKEKLYEGMKGRVEKTSNGTIRKRTILCEHSGEYKPKNMQLTKETSTKYIKYSWHINLSQPQKNNPNGNVYITTLDNSHNHDLSSYRTKFFNDSELTQEMYDRVEFYINTVKLKPLQIQRALRKEFSDHEIYLSKIHKATAKYYSGKRKDMLNDAASLYEKLVRRKNEDLRWYVAMIRCALMNDESADSYWWVLCQTKQATGGYISAVIMTDADPALDLAIFKEYEQSYAMYCIFHISQNLLRNLEAKLGQQYQKFVQDFYTARNSLVPEVFEQK</sequence>
<gene>
    <name evidence="1" type="ORF">RPERSI_LOCUS6443</name>
</gene>
<name>A0ACA9MYA4_9GLOM</name>
<keyword evidence="2" id="KW-1185">Reference proteome</keyword>
<evidence type="ECO:0000313" key="2">
    <source>
        <dbReference type="Proteomes" id="UP000789920"/>
    </source>
</evidence>
<organism evidence="1 2">
    <name type="scientific">Racocetra persica</name>
    <dbReference type="NCBI Taxonomy" id="160502"/>
    <lineage>
        <taxon>Eukaryota</taxon>
        <taxon>Fungi</taxon>
        <taxon>Fungi incertae sedis</taxon>
        <taxon>Mucoromycota</taxon>
        <taxon>Glomeromycotina</taxon>
        <taxon>Glomeromycetes</taxon>
        <taxon>Diversisporales</taxon>
        <taxon>Gigasporaceae</taxon>
        <taxon>Racocetra</taxon>
    </lineage>
</organism>
<proteinExistence type="predicted"/>
<comment type="caution">
    <text evidence="1">The sequence shown here is derived from an EMBL/GenBank/DDBJ whole genome shotgun (WGS) entry which is preliminary data.</text>
</comment>
<protein>
    <submittedName>
        <fullName evidence="1">11693_t:CDS:1</fullName>
    </submittedName>
</protein>
<evidence type="ECO:0000313" key="1">
    <source>
        <dbReference type="EMBL" id="CAG8614494.1"/>
    </source>
</evidence>
<dbReference type="EMBL" id="CAJVQC010010267">
    <property type="protein sequence ID" value="CAG8614494.1"/>
    <property type="molecule type" value="Genomic_DNA"/>
</dbReference>
<reference evidence="1" key="1">
    <citation type="submission" date="2021-06" db="EMBL/GenBank/DDBJ databases">
        <authorList>
            <person name="Kallberg Y."/>
            <person name="Tangrot J."/>
            <person name="Rosling A."/>
        </authorList>
    </citation>
    <scope>NUCLEOTIDE SEQUENCE</scope>
    <source>
        <strain evidence="1">MA461A</strain>
    </source>
</reference>